<dbReference type="EMBL" id="JAURUE010000003">
    <property type="protein sequence ID" value="MDP9616404.1"/>
    <property type="molecule type" value="Genomic_DNA"/>
</dbReference>
<proteinExistence type="predicted"/>
<evidence type="ECO:0008006" key="3">
    <source>
        <dbReference type="Google" id="ProtNLM"/>
    </source>
</evidence>
<sequence>MNDETQILVTAPTGYPPAVVTGFGTVTGATLGNKQHDPADDTQYWNAS</sequence>
<protein>
    <recommendedName>
        <fullName evidence="3">Lasso RiPP family leader peptide-containing protein</fullName>
    </recommendedName>
</protein>
<comment type="caution">
    <text evidence="1">The sequence shown here is derived from an EMBL/GenBank/DDBJ whole genome shotgun (WGS) entry which is preliminary data.</text>
</comment>
<name>A0ABT9L6R1_9ACTN</name>
<reference evidence="1 2" key="1">
    <citation type="submission" date="2023-07" db="EMBL/GenBank/DDBJ databases">
        <title>Sequencing the genomes of 1000 actinobacteria strains.</title>
        <authorList>
            <person name="Klenk H.-P."/>
        </authorList>
    </citation>
    <scope>NUCLEOTIDE SEQUENCE [LARGE SCALE GENOMIC DNA]</scope>
    <source>
        <strain evidence="1 2">DSM 41600</strain>
    </source>
</reference>
<evidence type="ECO:0000313" key="1">
    <source>
        <dbReference type="EMBL" id="MDP9616404.1"/>
    </source>
</evidence>
<evidence type="ECO:0000313" key="2">
    <source>
        <dbReference type="Proteomes" id="UP001234880"/>
    </source>
</evidence>
<accession>A0ABT9L6R1</accession>
<keyword evidence="2" id="KW-1185">Reference proteome</keyword>
<organism evidence="1 2">
    <name type="scientific">Streptomyces demainii</name>
    <dbReference type="NCBI Taxonomy" id="588122"/>
    <lineage>
        <taxon>Bacteria</taxon>
        <taxon>Bacillati</taxon>
        <taxon>Actinomycetota</taxon>
        <taxon>Actinomycetes</taxon>
        <taxon>Kitasatosporales</taxon>
        <taxon>Streptomycetaceae</taxon>
        <taxon>Streptomyces</taxon>
    </lineage>
</organism>
<dbReference type="RefSeq" id="WP_307112380.1">
    <property type="nucleotide sequence ID" value="NZ_JAURUE010000003.1"/>
</dbReference>
<dbReference type="Proteomes" id="UP001234880">
    <property type="component" value="Unassembled WGS sequence"/>
</dbReference>
<gene>
    <name evidence="1" type="ORF">JOF35_008762</name>
</gene>